<dbReference type="Gene3D" id="1.10.10.10">
    <property type="entry name" value="Winged helix-like DNA-binding domain superfamily/Winged helix DNA-binding domain"/>
    <property type="match status" value="1"/>
</dbReference>
<evidence type="ECO:0000256" key="2">
    <source>
        <dbReference type="ARBA" id="ARBA00023015"/>
    </source>
</evidence>
<reference evidence="6" key="1">
    <citation type="submission" date="2022-11" db="EMBL/GenBank/DDBJ databases">
        <title>Minimal conservation of predation-associated metabolite biosynthetic gene clusters underscores biosynthetic potential of Myxococcota including descriptions for ten novel species: Archangium lansinium sp. nov., Myxococcus landrumus sp. nov., Nannocystis bai.</title>
        <authorList>
            <person name="Ahearne A."/>
            <person name="Stevens C."/>
            <person name="Dowd S."/>
        </authorList>
    </citation>
    <scope>NUCLEOTIDE SEQUENCE</scope>
    <source>
        <strain evidence="6">Fl3</strain>
    </source>
</reference>
<organism evidence="6 7">
    <name type="scientific">Nannocystis punicea</name>
    <dbReference type="NCBI Taxonomy" id="2995304"/>
    <lineage>
        <taxon>Bacteria</taxon>
        <taxon>Pseudomonadati</taxon>
        <taxon>Myxococcota</taxon>
        <taxon>Polyangia</taxon>
        <taxon>Nannocystales</taxon>
        <taxon>Nannocystaceae</taxon>
        <taxon>Nannocystis</taxon>
    </lineage>
</organism>
<dbReference type="InterPro" id="IPR005119">
    <property type="entry name" value="LysR_subst-bd"/>
</dbReference>
<evidence type="ECO:0000256" key="1">
    <source>
        <dbReference type="ARBA" id="ARBA00009437"/>
    </source>
</evidence>
<comment type="similarity">
    <text evidence="1">Belongs to the LysR transcriptional regulatory family.</text>
</comment>
<keyword evidence="3" id="KW-0238">DNA-binding</keyword>
<dbReference type="Pfam" id="PF00126">
    <property type="entry name" value="HTH_1"/>
    <property type="match status" value="1"/>
</dbReference>
<dbReference type="PRINTS" id="PR00039">
    <property type="entry name" value="HTHLYSR"/>
</dbReference>
<dbReference type="RefSeq" id="WP_269033779.1">
    <property type="nucleotide sequence ID" value="NZ_CP114040.1"/>
</dbReference>
<accession>A0ABY7GWT0</accession>
<proteinExistence type="inferred from homology"/>
<dbReference type="Pfam" id="PF03466">
    <property type="entry name" value="LysR_substrate"/>
    <property type="match status" value="1"/>
</dbReference>
<dbReference type="InterPro" id="IPR036388">
    <property type="entry name" value="WH-like_DNA-bd_sf"/>
</dbReference>
<evidence type="ECO:0000313" key="7">
    <source>
        <dbReference type="Proteomes" id="UP001164459"/>
    </source>
</evidence>
<evidence type="ECO:0000313" key="6">
    <source>
        <dbReference type="EMBL" id="WAS91416.1"/>
    </source>
</evidence>
<protein>
    <submittedName>
        <fullName evidence="6">LysR family transcriptional regulator</fullName>
    </submittedName>
</protein>
<evidence type="ECO:0000256" key="3">
    <source>
        <dbReference type="ARBA" id="ARBA00023125"/>
    </source>
</evidence>
<sequence>MLAALRASAAWERTLVEHSASTQSTPTTVGRTHTVSVDGEVEVGSLRPDGSERGSHRLCYAAAARVRVAAMDLRHLHTLVVLAEELHYGRAARRLHVVQSAVSRTVQDLEQEVGALLFRRTQRRVELTAAGAALVRRSRAILADAARAADECRAVSEGKLGRLHVAICGVSGLGYLPEALRAFAAMNPAVEIELSRRGSAELGAALAEGRLDVAFSHTPLEDDAVVVEPIRSERLCAILPTDHPRARARAAPAADLLRDVVAILPRVSAPEIHRALMAHARAHGVPAPRVVEVEDVSVMMTLVAAGLAVSHLPEGEARLYRGVVAVPVEPVYEITLHAMYRKDHASPLIALLLAEMRRGR</sequence>
<dbReference type="EMBL" id="CP114040">
    <property type="protein sequence ID" value="WAS91416.1"/>
    <property type="molecule type" value="Genomic_DNA"/>
</dbReference>
<keyword evidence="4" id="KW-0804">Transcription</keyword>
<dbReference type="PANTHER" id="PTHR30346:SF0">
    <property type="entry name" value="HCA OPERON TRANSCRIPTIONAL ACTIVATOR HCAR"/>
    <property type="match status" value="1"/>
</dbReference>
<evidence type="ECO:0000256" key="4">
    <source>
        <dbReference type="ARBA" id="ARBA00023163"/>
    </source>
</evidence>
<feature type="domain" description="HTH lysR-type" evidence="5">
    <location>
        <begin position="71"/>
        <end position="128"/>
    </location>
</feature>
<keyword evidence="2" id="KW-0805">Transcription regulation</keyword>
<dbReference type="SUPFAM" id="SSF53850">
    <property type="entry name" value="Periplasmic binding protein-like II"/>
    <property type="match status" value="1"/>
</dbReference>
<dbReference type="InterPro" id="IPR036390">
    <property type="entry name" value="WH_DNA-bd_sf"/>
</dbReference>
<dbReference type="PANTHER" id="PTHR30346">
    <property type="entry name" value="TRANSCRIPTIONAL DUAL REGULATOR HCAR-RELATED"/>
    <property type="match status" value="1"/>
</dbReference>
<dbReference type="PROSITE" id="PS50931">
    <property type="entry name" value="HTH_LYSR"/>
    <property type="match status" value="1"/>
</dbReference>
<evidence type="ECO:0000259" key="5">
    <source>
        <dbReference type="PROSITE" id="PS50931"/>
    </source>
</evidence>
<name>A0ABY7GWT0_9BACT</name>
<keyword evidence="7" id="KW-1185">Reference proteome</keyword>
<dbReference type="Gene3D" id="3.40.190.10">
    <property type="entry name" value="Periplasmic binding protein-like II"/>
    <property type="match status" value="2"/>
</dbReference>
<dbReference type="SUPFAM" id="SSF46785">
    <property type="entry name" value="Winged helix' DNA-binding domain"/>
    <property type="match status" value="1"/>
</dbReference>
<dbReference type="Proteomes" id="UP001164459">
    <property type="component" value="Chromosome"/>
</dbReference>
<dbReference type="CDD" id="cd08414">
    <property type="entry name" value="PBP2_LTTR_aromatics_like"/>
    <property type="match status" value="1"/>
</dbReference>
<gene>
    <name evidence="6" type="ORF">O0S08_34965</name>
</gene>
<dbReference type="InterPro" id="IPR000847">
    <property type="entry name" value="LysR_HTH_N"/>
</dbReference>